<organism evidence="2 3">
    <name type="scientific">Nocardia africana</name>
    <dbReference type="NCBI Taxonomy" id="134964"/>
    <lineage>
        <taxon>Bacteria</taxon>
        <taxon>Bacillati</taxon>
        <taxon>Actinomycetota</taxon>
        <taxon>Actinomycetes</taxon>
        <taxon>Mycobacteriales</taxon>
        <taxon>Nocardiaceae</taxon>
        <taxon>Nocardia</taxon>
    </lineage>
</organism>
<evidence type="ECO:0000313" key="3">
    <source>
        <dbReference type="Proteomes" id="UP001601521"/>
    </source>
</evidence>
<sequence>MVHTLHRALPRLFARVAALLICFVIACAAAPAVRGEAGYTAYLDIPVVNGAGESAGGLNPELPLDISQLRAGLDQARADGVAPQRYAALLHQYWLAVATADADIDLAGWDPIQGVAANSRTFTQVYVNYLRLTTAHPEFYWTGLAGLAGGSFASGFFDMSDVATILSVPGIHQLGDAVADLLRATPAPLVAALPADIRLLATEGPRLTAEDLAWFQTRLMIMQKHIFLDQVPMHEAYIAGGLPAIEEMYAAGVLDDNAVQAWRSLATGTVAGYNDALMRMTDREQNQIIADQWDVTSGGRGPMGRVMTYVSTVAAKPAVPGVRAPGVFAPTVVSAEVDGRTMTLRTPLPDFNWADRDPRWAYITGDLVPCYERMQAAPGPARQVLSVPFAGDLAAGRLLNRLPDLLTDLTSQWQLTA</sequence>
<feature type="signal peptide" evidence="1">
    <location>
        <begin position="1"/>
        <end position="28"/>
    </location>
</feature>
<keyword evidence="1" id="KW-0732">Signal</keyword>
<comment type="caution">
    <text evidence="2">The sequence shown here is derived from an EMBL/GenBank/DDBJ whole genome shotgun (WGS) entry which is preliminary data.</text>
</comment>
<gene>
    <name evidence="2" type="ORF">ACFYTH_24740</name>
</gene>
<dbReference type="RefSeq" id="WP_387253446.1">
    <property type="nucleotide sequence ID" value="NZ_JBIALX010000010.1"/>
</dbReference>
<keyword evidence="3" id="KW-1185">Reference proteome</keyword>
<accession>A0ABW6NN50</accession>
<dbReference type="PROSITE" id="PS51257">
    <property type="entry name" value="PROKAR_LIPOPROTEIN"/>
    <property type="match status" value="1"/>
</dbReference>
<dbReference type="EMBL" id="JBIALX010000010">
    <property type="protein sequence ID" value="MFF0456581.1"/>
    <property type="molecule type" value="Genomic_DNA"/>
</dbReference>
<name>A0ABW6NN50_9NOCA</name>
<feature type="chain" id="PRO_5046401849" evidence="1">
    <location>
        <begin position="29"/>
        <end position="417"/>
    </location>
</feature>
<proteinExistence type="predicted"/>
<reference evidence="2 3" key="1">
    <citation type="submission" date="2024-10" db="EMBL/GenBank/DDBJ databases">
        <title>The Natural Products Discovery Center: Release of the First 8490 Sequenced Strains for Exploring Actinobacteria Biosynthetic Diversity.</title>
        <authorList>
            <person name="Kalkreuter E."/>
            <person name="Kautsar S.A."/>
            <person name="Yang D."/>
            <person name="Bader C.D."/>
            <person name="Teijaro C.N."/>
            <person name="Fluegel L."/>
            <person name="Davis C.M."/>
            <person name="Simpson J.R."/>
            <person name="Lauterbach L."/>
            <person name="Steele A.D."/>
            <person name="Gui C."/>
            <person name="Meng S."/>
            <person name="Li G."/>
            <person name="Viehrig K."/>
            <person name="Ye F."/>
            <person name="Su P."/>
            <person name="Kiefer A.F."/>
            <person name="Nichols A."/>
            <person name="Cepeda A.J."/>
            <person name="Yan W."/>
            <person name="Fan B."/>
            <person name="Jiang Y."/>
            <person name="Adhikari A."/>
            <person name="Zheng C.-J."/>
            <person name="Schuster L."/>
            <person name="Cowan T.M."/>
            <person name="Smanski M.J."/>
            <person name="Chevrette M.G."/>
            <person name="De Carvalho L.P.S."/>
            <person name="Shen B."/>
        </authorList>
    </citation>
    <scope>NUCLEOTIDE SEQUENCE [LARGE SCALE GENOMIC DNA]</scope>
    <source>
        <strain evidence="2 3">NPDC004550</strain>
    </source>
</reference>
<evidence type="ECO:0000313" key="2">
    <source>
        <dbReference type="EMBL" id="MFF0456581.1"/>
    </source>
</evidence>
<evidence type="ECO:0000256" key="1">
    <source>
        <dbReference type="SAM" id="SignalP"/>
    </source>
</evidence>
<protein>
    <submittedName>
        <fullName evidence="2">Uncharacterized protein</fullName>
    </submittedName>
</protein>
<dbReference type="Proteomes" id="UP001601521">
    <property type="component" value="Unassembled WGS sequence"/>
</dbReference>